<evidence type="ECO:0000313" key="2">
    <source>
        <dbReference type="EMBL" id="GAA0612943.1"/>
    </source>
</evidence>
<dbReference type="EMBL" id="BAAACA010000034">
    <property type="protein sequence ID" value="GAA0612943.1"/>
    <property type="molecule type" value="Genomic_DNA"/>
</dbReference>
<feature type="transmembrane region" description="Helical" evidence="1">
    <location>
        <begin position="68"/>
        <end position="88"/>
    </location>
</feature>
<evidence type="ECO:0008006" key="4">
    <source>
        <dbReference type="Google" id="ProtNLM"/>
    </source>
</evidence>
<keyword evidence="1" id="KW-0472">Membrane</keyword>
<dbReference type="RefSeq" id="WP_344076536.1">
    <property type="nucleotide sequence ID" value="NZ_BAAACA010000034.1"/>
</dbReference>
<organism evidence="2 3">
    <name type="scientific">Streptomyces crystallinus</name>
    <dbReference type="NCBI Taxonomy" id="68191"/>
    <lineage>
        <taxon>Bacteria</taxon>
        <taxon>Bacillati</taxon>
        <taxon>Actinomycetota</taxon>
        <taxon>Actinomycetes</taxon>
        <taxon>Kitasatosporales</taxon>
        <taxon>Streptomycetaceae</taxon>
        <taxon>Streptomyces</taxon>
    </lineage>
</organism>
<sequence length="162" mass="17966">MEQWSGFFSTLAGAAAALLAVSFVTFQLKIEIWRRGGRLRHLTAVFTVWEFGAPLLIALIMAMPARPWRVAAILTGLIGLAVLGTYWVTYARTPRSRRESFDRQQFKLSFISLGAFGGMVVAGLLWEQTGIYLLASLSLWSLLSGTYEAWVYLELPSEGQGS</sequence>
<dbReference type="Proteomes" id="UP001500668">
    <property type="component" value="Unassembled WGS sequence"/>
</dbReference>
<comment type="caution">
    <text evidence="2">The sequence shown here is derived from an EMBL/GenBank/DDBJ whole genome shotgun (WGS) entry which is preliminary data.</text>
</comment>
<keyword evidence="1" id="KW-0812">Transmembrane</keyword>
<feature type="transmembrane region" description="Helical" evidence="1">
    <location>
        <begin position="6"/>
        <end position="30"/>
    </location>
</feature>
<protein>
    <recommendedName>
        <fullName evidence="4">Integral membrane protein</fullName>
    </recommendedName>
</protein>
<gene>
    <name evidence="2" type="ORF">GCM10010394_48550</name>
</gene>
<reference evidence="3" key="1">
    <citation type="journal article" date="2019" name="Int. J. Syst. Evol. Microbiol.">
        <title>The Global Catalogue of Microorganisms (GCM) 10K type strain sequencing project: providing services to taxonomists for standard genome sequencing and annotation.</title>
        <authorList>
            <consortium name="The Broad Institute Genomics Platform"/>
            <consortium name="The Broad Institute Genome Sequencing Center for Infectious Disease"/>
            <person name="Wu L."/>
            <person name="Ma J."/>
        </authorList>
    </citation>
    <scope>NUCLEOTIDE SEQUENCE [LARGE SCALE GENOMIC DNA]</scope>
    <source>
        <strain evidence="3">JCM 5067</strain>
    </source>
</reference>
<keyword evidence="3" id="KW-1185">Reference proteome</keyword>
<feature type="transmembrane region" description="Helical" evidence="1">
    <location>
        <begin position="108"/>
        <end position="126"/>
    </location>
</feature>
<evidence type="ECO:0000313" key="3">
    <source>
        <dbReference type="Proteomes" id="UP001500668"/>
    </source>
</evidence>
<proteinExistence type="predicted"/>
<accession>A0ABP3RN85</accession>
<feature type="transmembrane region" description="Helical" evidence="1">
    <location>
        <begin position="42"/>
        <end position="62"/>
    </location>
</feature>
<evidence type="ECO:0000256" key="1">
    <source>
        <dbReference type="SAM" id="Phobius"/>
    </source>
</evidence>
<keyword evidence="1" id="KW-1133">Transmembrane helix</keyword>
<name>A0ABP3RN85_9ACTN</name>